<dbReference type="AlphaFoldDB" id="A0A518AW20"/>
<dbReference type="Pfam" id="PF07589">
    <property type="entry name" value="PEP-CTERM"/>
    <property type="match status" value="1"/>
</dbReference>
<protein>
    <recommendedName>
        <fullName evidence="1">Ice-binding protein C-terminal domain-containing protein</fullName>
    </recommendedName>
</protein>
<dbReference type="GO" id="GO:0000272">
    <property type="term" value="P:polysaccharide catabolic process"/>
    <property type="evidence" value="ECO:0007669"/>
    <property type="project" value="InterPro"/>
</dbReference>
<sequence length="270" mass="29197">MRSYGPTLLIALLLTVVWSPVVQAVGYIKFDGIDGECTDAEHQGWSDLASFQIDISRNFDGGALGRVEASMKFSMVADSAYPYVFENLLRGMTYDTLTIEQFDGRQLVDRYEFEQAITPSLSTLYSGGAPARINGTIATRELTLNHFVYDDRTGALVETIEVNYDFTNVSALTAGTLPGDYNFDGVVDFDDYDKWKDQFGGITVPIGSGADGNADGQVDLGDYTLWRDNLGRSLATSIASQSVPEPASLAIGALGLAVVLGIRRSRAGVV</sequence>
<dbReference type="Pfam" id="PF05638">
    <property type="entry name" value="T6SS_HCP"/>
    <property type="match status" value="1"/>
</dbReference>
<dbReference type="InterPro" id="IPR013424">
    <property type="entry name" value="Ice-binding_C"/>
</dbReference>
<proteinExistence type="predicted"/>
<dbReference type="OrthoDB" id="259932at2"/>
<gene>
    <name evidence="2" type="ORF">Pan181_51760</name>
</gene>
<dbReference type="SUPFAM" id="SSF63446">
    <property type="entry name" value="Type I dockerin domain"/>
    <property type="match status" value="1"/>
</dbReference>
<organism evidence="2 3">
    <name type="scientific">Aeoliella mucimassa</name>
    <dbReference type="NCBI Taxonomy" id="2527972"/>
    <lineage>
        <taxon>Bacteria</taxon>
        <taxon>Pseudomonadati</taxon>
        <taxon>Planctomycetota</taxon>
        <taxon>Planctomycetia</taxon>
        <taxon>Pirellulales</taxon>
        <taxon>Lacipirellulaceae</taxon>
        <taxon>Aeoliella</taxon>
    </lineage>
</organism>
<dbReference type="InterPro" id="IPR036624">
    <property type="entry name" value="Hcp1-lik_sf"/>
</dbReference>
<dbReference type="Gene3D" id="2.30.110.20">
    <property type="entry name" value="Hcp1-like"/>
    <property type="match status" value="1"/>
</dbReference>
<reference evidence="2 3" key="1">
    <citation type="submission" date="2019-02" db="EMBL/GenBank/DDBJ databases">
        <title>Deep-cultivation of Planctomycetes and their phenomic and genomic characterization uncovers novel biology.</title>
        <authorList>
            <person name="Wiegand S."/>
            <person name="Jogler M."/>
            <person name="Boedeker C."/>
            <person name="Pinto D."/>
            <person name="Vollmers J."/>
            <person name="Rivas-Marin E."/>
            <person name="Kohn T."/>
            <person name="Peeters S.H."/>
            <person name="Heuer A."/>
            <person name="Rast P."/>
            <person name="Oberbeckmann S."/>
            <person name="Bunk B."/>
            <person name="Jeske O."/>
            <person name="Meyerdierks A."/>
            <person name="Storesund J.E."/>
            <person name="Kallscheuer N."/>
            <person name="Luecker S."/>
            <person name="Lage O.M."/>
            <person name="Pohl T."/>
            <person name="Merkel B.J."/>
            <person name="Hornburger P."/>
            <person name="Mueller R.-W."/>
            <person name="Bruemmer F."/>
            <person name="Labrenz M."/>
            <person name="Spormann A.M."/>
            <person name="Op den Camp H."/>
            <person name="Overmann J."/>
            <person name="Amann R."/>
            <person name="Jetten M.S.M."/>
            <person name="Mascher T."/>
            <person name="Medema M.H."/>
            <person name="Devos D.P."/>
            <person name="Kaster A.-K."/>
            <person name="Ovreas L."/>
            <person name="Rohde M."/>
            <person name="Galperin M.Y."/>
            <person name="Jogler C."/>
        </authorList>
    </citation>
    <scope>NUCLEOTIDE SEQUENCE [LARGE SCALE GENOMIC DNA]</scope>
    <source>
        <strain evidence="2 3">Pan181</strain>
    </source>
</reference>
<dbReference type="InterPro" id="IPR008514">
    <property type="entry name" value="T6SS_Hcp"/>
</dbReference>
<dbReference type="InterPro" id="IPR018247">
    <property type="entry name" value="EF_Hand_1_Ca_BS"/>
</dbReference>
<dbReference type="Proteomes" id="UP000315750">
    <property type="component" value="Chromosome"/>
</dbReference>
<evidence type="ECO:0000313" key="3">
    <source>
        <dbReference type="Proteomes" id="UP000315750"/>
    </source>
</evidence>
<evidence type="ECO:0000313" key="2">
    <source>
        <dbReference type="EMBL" id="QDU58935.1"/>
    </source>
</evidence>
<dbReference type="Gene3D" id="1.10.1330.10">
    <property type="entry name" value="Dockerin domain"/>
    <property type="match status" value="1"/>
</dbReference>
<evidence type="ECO:0000259" key="1">
    <source>
        <dbReference type="Pfam" id="PF07589"/>
    </source>
</evidence>
<dbReference type="SUPFAM" id="SSF141452">
    <property type="entry name" value="Hcp1-like"/>
    <property type="match status" value="1"/>
</dbReference>
<accession>A0A518AW20</accession>
<feature type="domain" description="Ice-binding protein C-terminal" evidence="1">
    <location>
        <begin position="242"/>
        <end position="264"/>
    </location>
</feature>
<dbReference type="RefSeq" id="WP_145252459.1">
    <property type="nucleotide sequence ID" value="NZ_CP036278.1"/>
</dbReference>
<dbReference type="KEGG" id="amuc:Pan181_51760"/>
<dbReference type="PROSITE" id="PS00018">
    <property type="entry name" value="EF_HAND_1"/>
    <property type="match status" value="1"/>
</dbReference>
<keyword evidence="3" id="KW-1185">Reference proteome</keyword>
<name>A0A518AW20_9BACT</name>
<dbReference type="InterPro" id="IPR036439">
    <property type="entry name" value="Dockerin_dom_sf"/>
</dbReference>
<dbReference type="EMBL" id="CP036278">
    <property type="protein sequence ID" value="QDU58935.1"/>
    <property type="molecule type" value="Genomic_DNA"/>
</dbReference>